<sequence length="263" mass="27195">MPALALSPLASPDAGPGAGPAAGARLQTVDTVQALQARIDALQRTTLDSALMPMLMPTHEALADLLPDGGLKEGAAYSVTPSSALVMALLAGPSAAGSWCGVVGMPEFGVEAAEAMGLDLDRLVLVPHPGDQWLTVTASIADALGVVVVKPGRAAGDAAVARLASRLRERGSTLLVVGAWPQTEAMISLTESRWSGLGSGSGCLTSREVTVTVTSRRSPRPVSGRLLMPDPEQGIRRLDPRAMPRAAARTATERAREAWREVG</sequence>
<reference evidence="2 3" key="1">
    <citation type="submission" date="2020-07" db="EMBL/GenBank/DDBJ databases">
        <title>Sequencing the genomes of 1000 actinobacteria strains.</title>
        <authorList>
            <person name="Klenk H.-P."/>
        </authorList>
    </citation>
    <scope>NUCLEOTIDE SEQUENCE [LARGE SCALE GENOMIC DNA]</scope>
    <source>
        <strain evidence="2 3">DSM 19663</strain>
    </source>
</reference>
<accession>A0A839E3C4</accession>
<name>A0A839E3C4_9MICO</name>
<evidence type="ECO:0008006" key="4">
    <source>
        <dbReference type="Google" id="ProtNLM"/>
    </source>
</evidence>
<evidence type="ECO:0000313" key="3">
    <source>
        <dbReference type="Proteomes" id="UP000585905"/>
    </source>
</evidence>
<feature type="region of interest" description="Disordered" evidence="1">
    <location>
        <begin position="1"/>
        <end position="22"/>
    </location>
</feature>
<organism evidence="2 3">
    <name type="scientific">Microcella alkalica</name>
    <dbReference type="NCBI Taxonomy" id="355930"/>
    <lineage>
        <taxon>Bacteria</taxon>
        <taxon>Bacillati</taxon>
        <taxon>Actinomycetota</taxon>
        <taxon>Actinomycetes</taxon>
        <taxon>Micrococcales</taxon>
        <taxon>Microbacteriaceae</taxon>
        <taxon>Microcella</taxon>
    </lineage>
</organism>
<protein>
    <recommendedName>
        <fullName evidence="4">Protein ImuA</fullName>
    </recommendedName>
</protein>
<gene>
    <name evidence="2" type="ORF">FHX53_000743</name>
</gene>
<comment type="caution">
    <text evidence="2">The sequence shown here is derived from an EMBL/GenBank/DDBJ whole genome shotgun (WGS) entry which is preliminary data.</text>
</comment>
<dbReference type="AlphaFoldDB" id="A0A839E3C4"/>
<proteinExistence type="predicted"/>
<dbReference type="EMBL" id="JACGWX010000001">
    <property type="protein sequence ID" value="MBA8847179.1"/>
    <property type="molecule type" value="Genomic_DNA"/>
</dbReference>
<dbReference type="Proteomes" id="UP000585905">
    <property type="component" value="Unassembled WGS sequence"/>
</dbReference>
<evidence type="ECO:0000313" key="2">
    <source>
        <dbReference type="EMBL" id="MBA8847179.1"/>
    </source>
</evidence>
<evidence type="ECO:0000256" key="1">
    <source>
        <dbReference type="SAM" id="MobiDB-lite"/>
    </source>
</evidence>
<keyword evidence="3" id="KW-1185">Reference proteome</keyword>
<dbReference type="RefSeq" id="WP_182489984.1">
    <property type="nucleotide sequence ID" value="NZ_BAAAOV010000005.1"/>
</dbReference>